<keyword evidence="8" id="KW-1185">Reference proteome</keyword>
<dbReference type="EMBL" id="JBHLWH010000001">
    <property type="protein sequence ID" value="MFC0246981.1"/>
    <property type="molecule type" value="Genomic_DNA"/>
</dbReference>
<accession>A0ABV6F0P4</accession>
<evidence type="ECO:0000313" key="8">
    <source>
        <dbReference type="Proteomes" id="UP001589766"/>
    </source>
</evidence>
<sequence length="375" mass="41852">MDLGYFLMPMHPPGTPVTKWLDGDLQQIVALDRLGFDEAWFGEHYTNEWESLTSPDLFIANALARTENIRLGTGVTSLSYHQPVQLASRIALLDHLAKGRFMWGIGNGALPTDGAMFDVDFSKREQRAGSRAVLDAVLNLWNNPEPGVYETEFFKFTVPEPDDVTGTRYHMKPYTQPHPPIAAAGSGPKSDMLGYAGANGWIPMSVNFVIPWTVKKQWEVYEAAAVENGIVPDRRLWRVNREVVVARTDAEARELAKSGALARDWMTYLIPLFRRLGEMINVKIDPDMPDDLIDIDYFIDNIWLVGSPETVTQKVKDLYEYTGGFGVLSVAGHDWDDAGQSEESMRLLAEEVRPNLPTPAAPEEQVMPVGAGQQS</sequence>
<protein>
    <submittedName>
        <fullName evidence="7">LLM class flavin-dependent oxidoreductase</fullName>
    </submittedName>
</protein>
<gene>
    <name evidence="7" type="ORF">ACFFIO_00505</name>
</gene>
<proteinExistence type="inferred from homology"/>
<dbReference type="PANTHER" id="PTHR30137:SF16">
    <property type="entry name" value="BLL0895 PROTEIN"/>
    <property type="match status" value="1"/>
</dbReference>
<reference evidence="7 8" key="1">
    <citation type="submission" date="2024-09" db="EMBL/GenBank/DDBJ databases">
        <authorList>
            <person name="Sun Q."/>
            <person name="Mori K."/>
        </authorList>
    </citation>
    <scope>NUCLEOTIDE SEQUENCE [LARGE SCALE GENOMIC DNA]</scope>
    <source>
        <strain evidence="7 8">CCM 7609</strain>
    </source>
</reference>
<organism evidence="7 8">
    <name type="scientific">Citricoccus parietis</name>
    <dbReference type="NCBI Taxonomy" id="592307"/>
    <lineage>
        <taxon>Bacteria</taxon>
        <taxon>Bacillati</taxon>
        <taxon>Actinomycetota</taxon>
        <taxon>Actinomycetes</taxon>
        <taxon>Micrococcales</taxon>
        <taxon>Micrococcaceae</taxon>
        <taxon>Citricoccus</taxon>
    </lineage>
</organism>
<dbReference type="SUPFAM" id="SSF51679">
    <property type="entry name" value="Bacterial luciferase-like"/>
    <property type="match status" value="1"/>
</dbReference>
<dbReference type="InterPro" id="IPR011251">
    <property type="entry name" value="Luciferase-like_dom"/>
</dbReference>
<evidence type="ECO:0000256" key="4">
    <source>
        <dbReference type="ARBA" id="ARBA00023033"/>
    </source>
</evidence>
<dbReference type="Proteomes" id="UP001589766">
    <property type="component" value="Unassembled WGS sequence"/>
</dbReference>
<evidence type="ECO:0000259" key="6">
    <source>
        <dbReference type="Pfam" id="PF00296"/>
    </source>
</evidence>
<dbReference type="InterPro" id="IPR036661">
    <property type="entry name" value="Luciferase-like_sf"/>
</dbReference>
<feature type="domain" description="Luciferase-like" evidence="6">
    <location>
        <begin position="1"/>
        <end position="323"/>
    </location>
</feature>
<evidence type="ECO:0000256" key="3">
    <source>
        <dbReference type="ARBA" id="ARBA00023002"/>
    </source>
</evidence>
<feature type="region of interest" description="Disordered" evidence="5">
    <location>
        <begin position="356"/>
        <end position="375"/>
    </location>
</feature>
<keyword evidence="4" id="KW-0503">Monooxygenase</keyword>
<evidence type="ECO:0000256" key="2">
    <source>
        <dbReference type="ARBA" id="ARBA00022630"/>
    </source>
</evidence>
<keyword evidence="2" id="KW-0285">Flavoprotein</keyword>
<dbReference type="InterPro" id="IPR050766">
    <property type="entry name" value="Bact_Lucif_Oxidored"/>
</dbReference>
<evidence type="ECO:0000256" key="5">
    <source>
        <dbReference type="SAM" id="MobiDB-lite"/>
    </source>
</evidence>
<dbReference type="RefSeq" id="WP_378039771.1">
    <property type="nucleotide sequence ID" value="NZ_JBHLWH010000001.1"/>
</dbReference>
<dbReference type="Pfam" id="PF00296">
    <property type="entry name" value="Bac_luciferase"/>
    <property type="match status" value="1"/>
</dbReference>
<evidence type="ECO:0000256" key="1">
    <source>
        <dbReference type="ARBA" id="ARBA00010426"/>
    </source>
</evidence>
<keyword evidence="3" id="KW-0560">Oxidoreductase</keyword>
<name>A0ABV6F0P4_9MICC</name>
<dbReference type="Gene3D" id="3.20.20.30">
    <property type="entry name" value="Luciferase-like domain"/>
    <property type="match status" value="1"/>
</dbReference>
<comment type="caution">
    <text evidence="7">The sequence shown here is derived from an EMBL/GenBank/DDBJ whole genome shotgun (WGS) entry which is preliminary data.</text>
</comment>
<dbReference type="PANTHER" id="PTHR30137">
    <property type="entry name" value="LUCIFERASE-LIKE MONOOXYGENASE"/>
    <property type="match status" value="1"/>
</dbReference>
<evidence type="ECO:0000313" key="7">
    <source>
        <dbReference type="EMBL" id="MFC0246981.1"/>
    </source>
</evidence>
<comment type="similarity">
    <text evidence="1">Belongs to the bacterial luciferase oxidoreductase family.</text>
</comment>